<dbReference type="Proteomes" id="UP001386955">
    <property type="component" value="Unassembled WGS sequence"/>
</dbReference>
<dbReference type="PANTHER" id="PTHR11638">
    <property type="entry name" value="ATP-DEPENDENT CLP PROTEASE"/>
    <property type="match status" value="1"/>
</dbReference>
<dbReference type="InterPro" id="IPR050130">
    <property type="entry name" value="ClpA_ClpB"/>
</dbReference>
<keyword evidence="1" id="KW-0547">Nucleotide-binding</keyword>
<dbReference type="GO" id="GO:0005737">
    <property type="term" value="C:cytoplasm"/>
    <property type="evidence" value="ECO:0007669"/>
    <property type="project" value="TreeGrafter"/>
</dbReference>
<feature type="region of interest" description="Disordered" evidence="3">
    <location>
        <begin position="262"/>
        <end position="301"/>
    </location>
</feature>
<feature type="region of interest" description="Disordered" evidence="3">
    <location>
        <begin position="216"/>
        <end position="241"/>
    </location>
</feature>
<evidence type="ECO:0000256" key="2">
    <source>
        <dbReference type="ARBA" id="ARBA00022840"/>
    </source>
</evidence>
<evidence type="ECO:0000256" key="1">
    <source>
        <dbReference type="ARBA" id="ARBA00022741"/>
    </source>
</evidence>
<protein>
    <submittedName>
        <fullName evidence="4">Uncharacterized protein</fullName>
    </submittedName>
</protein>
<reference evidence="4 5" key="1">
    <citation type="submission" date="2024-01" db="EMBL/GenBank/DDBJ databases">
        <title>The genomes of 5 underutilized Papilionoideae crops provide insights into root nodulation and disease resistanc.</title>
        <authorList>
            <person name="Jiang F."/>
        </authorList>
    </citation>
    <scope>NUCLEOTIDE SEQUENCE [LARGE SCALE GENOMIC DNA]</scope>
    <source>
        <strain evidence="4">DUOXIRENSHENG_FW03</strain>
        <tissue evidence="4">Leaves</tissue>
    </source>
</reference>
<keyword evidence="2" id="KW-0067">ATP-binding</keyword>
<proteinExistence type="predicted"/>
<accession>A0AAN9XMI5</accession>
<comment type="caution">
    <text evidence="4">The sequence shown here is derived from an EMBL/GenBank/DDBJ whole genome shotgun (WGS) entry which is preliminary data.</text>
</comment>
<dbReference type="GO" id="GO:0016887">
    <property type="term" value="F:ATP hydrolysis activity"/>
    <property type="evidence" value="ECO:0007669"/>
    <property type="project" value="TreeGrafter"/>
</dbReference>
<dbReference type="InterPro" id="IPR027417">
    <property type="entry name" value="P-loop_NTPase"/>
</dbReference>
<feature type="compositionally biased region" description="Basic and acidic residues" evidence="3">
    <location>
        <begin position="277"/>
        <end position="295"/>
    </location>
</feature>
<gene>
    <name evidence="4" type="ORF">VNO78_10200</name>
</gene>
<dbReference type="SUPFAM" id="SSF52540">
    <property type="entry name" value="P-loop containing nucleoside triphosphate hydrolases"/>
    <property type="match status" value="1"/>
</dbReference>
<feature type="compositionally biased region" description="Basic and acidic residues" evidence="3">
    <location>
        <begin position="219"/>
        <end position="231"/>
    </location>
</feature>
<evidence type="ECO:0000313" key="4">
    <source>
        <dbReference type="EMBL" id="KAK7399025.1"/>
    </source>
</evidence>
<dbReference type="GO" id="GO:0005524">
    <property type="term" value="F:ATP binding"/>
    <property type="evidence" value="ECO:0007669"/>
    <property type="project" value="UniProtKB-KW"/>
</dbReference>
<evidence type="ECO:0000313" key="5">
    <source>
        <dbReference type="Proteomes" id="UP001386955"/>
    </source>
</evidence>
<dbReference type="AlphaFoldDB" id="A0AAN9XMI5"/>
<dbReference type="GO" id="GO:0034605">
    <property type="term" value="P:cellular response to heat"/>
    <property type="evidence" value="ECO:0007669"/>
    <property type="project" value="TreeGrafter"/>
</dbReference>
<keyword evidence="5" id="KW-1185">Reference proteome</keyword>
<dbReference type="PANTHER" id="PTHR11638:SF86">
    <property type="entry name" value="CHAPERONE PROTEIN CLPB4, MITOCHONDRIAL"/>
    <property type="match status" value="1"/>
</dbReference>
<dbReference type="Gene3D" id="3.40.50.300">
    <property type="entry name" value="P-loop containing nucleotide triphosphate hydrolases"/>
    <property type="match status" value="1"/>
</dbReference>
<evidence type="ECO:0000256" key="3">
    <source>
        <dbReference type="SAM" id="MobiDB-lite"/>
    </source>
</evidence>
<name>A0AAN9XMI5_PSOTE</name>
<organism evidence="4 5">
    <name type="scientific">Psophocarpus tetragonolobus</name>
    <name type="common">Winged bean</name>
    <name type="synonym">Dolichos tetragonolobus</name>
    <dbReference type="NCBI Taxonomy" id="3891"/>
    <lineage>
        <taxon>Eukaryota</taxon>
        <taxon>Viridiplantae</taxon>
        <taxon>Streptophyta</taxon>
        <taxon>Embryophyta</taxon>
        <taxon>Tracheophyta</taxon>
        <taxon>Spermatophyta</taxon>
        <taxon>Magnoliopsida</taxon>
        <taxon>eudicotyledons</taxon>
        <taxon>Gunneridae</taxon>
        <taxon>Pentapetalae</taxon>
        <taxon>rosids</taxon>
        <taxon>fabids</taxon>
        <taxon>Fabales</taxon>
        <taxon>Fabaceae</taxon>
        <taxon>Papilionoideae</taxon>
        <taxon>50 kb inversion clade</taxon>
        <taxon>NPAAA clade</taxon>
        <taxon>indigoferoid/millettioid clade</taxon>
        <taxon>Phaseoleae</taxon>
        <taxon>Psophocarpus</taxon>
    </lineage>
</organism>
<dbReference type="EMBL" id="JAYMYS010000003">
    <property type="protein sequence ID" value="KAK7399025.1"/>
    <property type="molecule type" value="Genomic_DNA"/>
</dbReference>
<sequence>MDLALFSFHDRKLLMSKRVAGPDAFEKATYVEPPQLQVPQVIDNEGPPNFHASYQLKEMHNISKISYEKNASLNSSGTGSQEMNFPNFYFENMSSFQMDRQNWSMEFKDVASDAQVAAESAEHASVAVRAAAELSTLTRQCSSKWQSSSAGELPQEYALHASKHSSARYFNGTYRRSIFEIHNKQTNVREQNNLVVSPDEQYMNNSNENMVKRYQKVQGEADKKSSTRDSDEYFDSDTSAFGNGLAKKNSDDILSKLSHNSGAGLGGKSSWSNNEKVPFKDDLKSSEHGSAEHAPSKPSSETKTLKILEIQDIAVNFVADAIRRYKAGLLDRNRPIAGFMFMGLTGVGKTELVL</sequence>